<protein>
    <submittedName>
        <fullName evidence="1">Uncharacterized protein</fullName>
    </submittedName>
</protein>
<evidence type="ECO:0000313" key="1">
    <source>
        <dbReference type="EMBL" id="KAJ8865582.1"/>
    </source>
</evidence>
<sequence length="457" mass="49893">MKLMFSGWMSVASSLPTLKHNGWFHRSWLLVKRLHFATLTLSAYGGPDVTNCKKHHVVHKHLQHARIPSCEPGSIPGRVTGFSQVGIVPDYAVGRRVFSGISCFFRPFIPAPLHIISITIMGSEDFDNQLAPTTHSPQWVSAEPPCPYYSLVTVGMCRTGCLALLTTGAGSRGEDELVAAEASVVVCSDAQRVPGAWGKAAHDQLVGGGEARRRQPLPAAPGPWPVLQLPATERAAAVRPRLQIQHGRRRADARCATRSFHDRPDYREDRKPCGCVGPTSSVQLDTASGIKFQEGTIQHIDIKKYGLRLILTTAFRGGHDDCAGLARTYRTAGCEGHLVAGATLEITQSKHGVFWVYRDLMPFVSLPPVLEGVPCNTTCLLEVAELTQRAARACIKYTMPPTCATNQFNPPLKSSFSKKSRGVQLLLGGYKQCEANSCWFDQLLPFVVIDAGNTNFP</sequence>
<comment type="caution">
    <text evidence="1">The sequence shown here is derived from an EMBL/GenBank/DDBJ whole genome shotgun (WGS) entry which is preliminary data.</text>
</comment>
<reference evidence="1 2" key="1">
    <citation type="submission" date="2023-02" db="EMBL/GenBank/DDBJ databases">
        <title>LHISI_Scaffold_Assembly.</title>
        <authorList>
            <person name="Stuart O.P."/>
            <person name="Cleave R."/>
            <person name="Magrath M.J.L."/>
            <person name="Mikheyev A.S."/>
        </authorList>
    </citation>
    <scope>NUCLEOTIDE SEQUENCE [LARGE SCALE GENOMIC DNA]</scope>
    <source>
        <strain evidence="1">Daus_M_001</strain>
        <tissue evidence="1">Leg muscle</tissue>
    </source>
</reference>
<accession>A0ABQ9FZA0</accession>
<organism evidence="1 2">
    <name type="scientific">Dryococelus australis</name>
    <dbReference type="NCBI Taxonomy" id="614101"/>
    <lineage>
        <taxon>Eukaryota</taxon>
        <taxon>Metazoa</taxon>
        <taxon>Ecdysozoa</taxon>
        <taxon>Arthropoda</taxon>
        <taxon>Hexapoda</taxon>
        <taxon>Insecta</taxon>
        <taxon>Pterygota</taxon>
        <taxon>Neoptera</taxon>
        <taxon>Polyneoptera</taxon>
        <taxon>Phasmatodea</taxon>
        <taxon>Verophasmatodea</taxon>
        <taxon>Anareolatae</taxon>
        <taxon>Phasmatidae</taxon>
        <taxon>Eurycanthinae</taxon>
        <taxon>Dryococelus</taxon>
    </lineage>
</organism>
<dbReference type="Proteomes" id="UP001159363">
    <property type="component" value="Chromosome 16"/>
</dbReference>
<keyword evidence="2" id="KW-1185">Reference proteome</keyword>
<name>A0ABQ9FZA0_9NEOP</name>
<proteinExistence type="predicted"/>
<gene>
    <name evidence="1" type="ORF">PR048_033102</name>
</gene>
<dbReference type="EMBL" id="JARBHB010000017">
    <property type="protein sequence ID" value="KAJ8865582.1"/>
    <property type="molecule type" value="Genomic_DNA"/>
</dbReference>
<evidence type="ECO:0000313" key="2">
    <source>
        <dbReference type="Proteomes" id="UP001159363"/>
    </source>
</evidence>